<reference evidence="10" key="1">
    <citation type="submission" date="2007-04" db="EMBL/GenBank/DDBJ databases">
        <title>Annotation of Pediculus humanus corporis strain USDA.</title>
        <authorList>
            <person name="Kirkness E."/>
            <person name="Hannick L."/>
            <person name="Hass B."/>
            <person name="Bruggner R."/>
            <person name="Lawson D."/>
            <person name="Bidwell S."/>
            <person name="Joardar V."/>
            <person name="Caler E."/>
            <person name="Walenz B."/>
            <person name="Inman J."/>
            <person name="Schobel S."/>
            <person name="Galinsky K."/>
            <person name="Amedeo P."/>
            <person name="Strausberg R."/>
        </authorList>
    </citation>
    <scope>NUCLEOTIDE SEQUENCE</scope>
    <source>
        <strain evidence="10">USDA</strain>
    </source>
</reference>
<evidence type="ECO:0000256" key="2">
    <source>
        <dbReference type="ARBA" id="ARBA00022525"/>
    </source>
</evidence>
<sequence>MKYALVFAFFAVFAIASAFPSENSEKEEETKSDLKKLDDAKVEETGAQAKSSVSDEERCEPGQSFAKECNTCTCPDSGLKSLAGCTLKLCL</sequence>
<evidence type="ECO:0000313" key="10">
    <source>
        <dbReference type="EMBL" id="EEB19873.1"/>
    </source>
</evidence>
<comment type="similarity">
    <text evidence="6 7">Belongs to the protease inhibitor I19 family.</text>
</comment>
<dbReference type="KEGG" id="phu:Phum_PHUM595790"/>
<keyword evidence="3 7" id="KW-0646">Protease inhibitor</keyword>
<proteinExistence type="inferred from homology"/>
<dbReference type="CTD" id="8239607"/>
<evidence type="ECO:0000256" key="3">
    <source>
        <dbReference type="ARBA" id="ARBA00022690"/>
    </source>
</evidence>
<keyword evidence="12" id="KW-1185">Reference proteome</keyword>
<accession>E0W2L7</accession>
<dbReference type="InterPro" id="IPR008037">
    <property type="entry name" value="Pacifastin_dom"/>
</dbReference>
<dbReference type="InParanoid" id="E0W2L7"/>
<dbReference type="EMBL" id="DS235879">
    <property type="protein sequence ID" value="EEB19873.1"/>
    <property type="molecule type" value="Genomic_DNA"/>
</dbReference>
<reference evidence="10" key="2">
    <citation type="submission" date="2007-04" db="EMBL/GenBank/DDBJ databases">
        <title>The genome of the human body louse.</title>
        <authorList>
            <consortium name="The Human Body Louse Genome Consortium"/>
            <person name="Kirkness E."/>
            <person name="Walenz B."/>
            <person name="Hass B."/>
            <person name="Bruggner R."/>
            <person name="Strausberg R."/>
        </authorList>
    </citation>
    <scope>NUCLEOTIDE SEQUENCE</scope>
    <source>
        <strain evidence="10">USDA</strain>
    </source>
</reference>
<evidence type="ECO:0000256" key="5">
    <source>
        <dbReference type="ARBA" id="ARBA00023157"/>
    </source>
</evidence>
<dbReference type="PROSITE" id="PS51446">
    <property type="entry name" value="PACIFASTIN"/>
    <property type="match status" value="1"/>
</dbReference>
<gene>
    <name evidence="11" type="primary">8239607</name>
    <name evidence="10" type="ORF">Phum_PHUM595790</name>
</gene>
<keyword evidence="4 7" id="KW-0722">Serine protease inhibitor</keyword>
<dbReference type="Pfam" id="PF05375">
    <property type="entry name" value="Pacifastin_I"/>
    <property type="match status" value="1"/>
</dbReference>
<dbReference type="AlphaFoldDB" id="E0W2L7"/>
<dbReference type="GO" id="GO:0005576">
    <property type="term" value="C:extracellular region"/>
    <property type="evidence" value="ECO:0007669"/>
    <property type="project" value="UniProtKB-SubCell"/>
</dbReference>
<comment type="subcellular location">
    <subcellularLocation>
        <location evidence="1">Secreted</location>
    </subcellularLocation>
</comment>
<protein>
    <submittedName>
        <fullName evidence="10 11">Serine protease inhibitor, putative</fullName>
    </submittedName>
</protein>
<dbReference type="EMBL" id="AAZO01007260">
    <property type="status" value="NOT_ANNOTATED_CDS"/>
    <property type="molecule type" value="Genomic_DNA"/>
</dbReference>
<feature type="site" description="Reactive bond" evidence="7">
    <location>
        <begin position="87"/>
        <end position="88"/>
    </location>
</feature>
<evidence type="ECO:0000259" key="9">
    <source>
        <dbReference type="PROSITE" id="PS51446"/>
    </source>
</evidence>
<organism>
    <name type="scientific">Pediculus humanus subsp. corporis</name>
    <name type="common">Body louse</name>
    <dbReference type="NCBI Taxonomy" id="121224"/>
    <lineage>
        <taxon>Eukaryota</taxon>
        <taxon>Metazoa</taxon>
        <taxon>Ecdysozoa</taxon>
        <taxon>Arthropoda</taxon>
        <taxon>Hexapoda</taxon>
        <taxon>Insecta</taxon>
        <taxon>Pterygota</taxon>
        <taxon>Neoptera</taxon>
        <taxon>Paraneoptera</taxon>
        <taxon>Psocodea</taxon>
        <taxon>Troctomorpha</taxon>
        <taxon>Phthiraptera</taxon>
        <taxon>Anoplura</taxon>
        <taxon>Pediculidae</taxon>
        <taxon>Pediculus</taxon>
    </lineage>
</organism>
<keyword evidence="2" id="KW-0964">Secreted</keyword>
<dbReference type="GeneID" id="8239607"/>
<keyword evidence="5 7" id="KW-1015">Disulfide bond</keyword>
<feature type="domain" description="Pacifastin" evidence="9">
    <location>
        <begin position="56"/>
        <end position="91"/>
    </location>
</feature>
<dbReference type="Proteomes" id="UP000009046">
    <property type="component" value="Unassembled WGS sequence"/>
</dbReference>
<evidence type="ECO:0000256" key="7">
    <source>
        <dbReference type="PROSITE-ProRule" id="PRU00776"/>
    </source>
</evidence>
<dbReference type="RefSeq" id="XP_002432611.1">
    <property type="nucleotide sequence ID" value="XM_002432566.1"/>
</dbReference>
<dbReference type="VEuPathDB" id="VectorBase:PHUM595790"/>
<evidence type="ECO:0000313" key="12">
    <source>
        <dbReference type="Proteomes" id="UP000009046"/>
    </source>
</evidence>
<feature type="disulfide bond" evidence="7">
    <location>
        <begin position="59"/>
        <end position="74"/>
    </location>
</feature>
<dbReference type="OrthoDB" id="10026631at2759"/>
<reference evidence="11" key="3">
    <citation type="submission" date="2020-05" db="UniProtKB">
        <authorList>
            <consortium name="EnsemblMetazoa"/>
        </authorList>
    </citation>
    <scope>IDENTIFICATION</scope>
    <source>
        <strain evidence="11">USDA</strain>
    </source>
</reference>
<feature type="signal peptide" evidence="8">
    <location>
        <begin position="1"/>
        <end position="18"/>
    </location>
</feature>
<dbReference type="EnsemblMetazoa" id="PHUM595790-RA">
    <property type="protein sequence ID" value="PHUM595790-PA"/>
    <property type="gene ID" value="PHUM595790"/>
</dbReference>
<name>E0W2L7_PEDHC</name>
<comment type="caution">
    <text evidence="7">Lacks conserved residue(s) required for the propagation of feature annotation.</text>
</comment>
<keyword evidence="8" id="KW-0732">Signal</keyword>
<dbReference type="GO" id="GO:0004867">
    <property type="term" value="F:serine-type endopeptidase inhibitor activity"/>
    <property type="evidence" value="ECO:0007669"/>
    <property type="project" value="UniProtKB-UniRule"/>
</dbReference>
<evidence type="ECO:0000256" key="6">
    <source>
        <dbReference type="ARBA" id="ARBA00029459"/>
    </source>
</evidence>
<evidence type="ECO:0000256" key="8">
    <source>
        <dbReference type="SAM" id="SignalP"/>
    </source>
</evidence>
<feature type="chain" id="PRO_5011412930" evidence="8">
    <location>
        <begin position="19"/>
        <end position="91"/>
    </location>
</feature>
<dbReference type="InterPro" id="IPR036201">
    <property type="entry name" value="Pacifastin_dom_sf"/>
</dbReference>
<evidence type="ECO:0000256" key="4">
    <source>
        <dbReference type="ARBA" id="ARBA00022900"/>
    </source>
</evidence>
<dbReference type="HOGENOM" id="CLU_2429716_0_0_1"/>
<evidence type="ECO:0000256" key="1">
    <source>
        <dbReference type="ARBA" id="ARBA00004613"/>
    </source>
</evidence>
<evidence type="ECO:0000313" key="11">
    <source>
        <dbReference type="EnsemblMetazoa" id="PHUM595790-PA"/>
    </source>
</evidence>
<dbReference type="SUPFAM" id="SSF57283">
    <property type="entry name" value="PMP inhibitors"/>
    <property type="match status" value="1"/>
</dbReference>